<feature type="region of interest" description="Disordered" evidence="1">
    <location>
        <begin position="16"/>
        <end position="61"/>
    </location>
</feature>
<gene>
    <name evidence="2" type="ORF">PCOR1329_LOCUS59893</name>
</gene>
<reference evidence="2" key="1">
    <citation type="submission" date="2023-10" db="EMBL/GenBank/DDBJ databases">
        <authorList>
            <person name="Chen Y."/>
            <person name="Shah S."/>
            <person name="Dougan E. K."/>
            <person name="Thang M."/>
            <person name="Chan C."/>
        </authorList>
    </citation>
    <scope>NUCLEOTIDE SEQUENCE [LARGE SCALE GENOMIC DNA]</scope>
</reference>
<sequence length="459" mass="51116">MGDGFKGAIGKVPQVEVVDLLDSDAEEEGALAPEEAEEEEEEEEEVLPEEAEDEQDALAPEEAEVGEGALALEEALAATLEETLKPDGKLPIPADMPTEALPQSEVRGKKNYTIYAGVVGNDARVEVQLANESFWLRYVHVLNDDESRTPPYRNLSWSKIGSVDKAWEQAKQAVHWDEAVAAQAAAEEVGMEPWLRTLETFAGVQACGYDIDIDDRFMDILSPLGFAHLIALAVALEEKGLNSNAPVCSSWVWVNRNTAGRRVDRPLGDETQRYVRQANCMVERCILLILLLMSKGVFFVLEQPRGSSMRFHPRFQWMLQKHKIWMVSFNMSPYFGSTTQKPTWLWSGHRCVQKLPEYFVFEDRETLDPEVETFTTDVRADGSRAVDGGRDLKGTQAYPPAFGDALVQLHADNASEIASDFEKFQRRLARARANGSSGRVLESWPGARLSSVLRALGKA</sequence>
<evidence type="ECO:0000313" key="2">
    <source>
        <dbReference type="EMBL" id="CAK0875170.1"/>
    </source>
</evidence>
<evidence type="ECO:0000256" key="1">
    <source>
        <dbReference type="SAM" id="MobiDB-lite"/>
    </source>
</evidence>
<accession>A0ABN9VP55</accession>
<protein>
    <submittedName>
        <fullName evidence="2">Uncharacterized protein</fullName>
    </submittedName>
</protein>
<organism evidence="2 3">
    <name type="scientific">Prorocentrum cordatum</name>
    <dbReference type="NCBI Taxonomy" id="2364126"/>
    <lineage>
        <taxon>Eukaryota</taxon>
        <taxon>Sar</taxon>
        <taxon>Alveolata</taxon>
        <taxon>Dinophyceae</taxon>
        <taxon>Prorocentrales</taxon>
        <taxon>Prorocentraceae</taxon>
        <taxon>Prorocentrum</taxon>
    </lineage>
</organism>
<feature type="compositionally biased region" description="Acidic residues" evidence="1">
    <location>
        <begin position="19"/>
        <end position="61"/>
    </location>
</feature>
<proteinExistence type="predicted"/>
<name>A0ABN9VP55_9DINO</name>
<comment type="caution">
    <text evidence="2">The sequence shown here is derived from an EMBL/GenBank/DDBJ whole genome shotgun (WGS) entry which is preliminary data.</text>
</comment>
<dbReference type="EMBL" id="CAUYUJ010017482">
    <property type="protein sequence ID" value="CAK0875170.1"/>
    <property type="molecule type" value="Genomic_DNA"/>
</dbReference>
<evidence type="ECO:0000313" key="3">
    <source>
        <dbReference type="Proteomes" id="UP001189429"/>
    </source>
</evidence>
<keyword evidence="3" id="KW-1185">Reference proteome</keyword>
<dbReference type="Proteomes" id="UP001189429">
    <property type="component" value="Unassembled WGS sequence"/>
</dbReference>